<evidence type="ECO:0008006" key="4">
    <source>
        <dbReference type="Google" id="ProtNLM"/>
    </source>
</evidence>
<accession>A0ABT1ZXI5</accession>
<dbReference type="Proteomes" id="UP001204151">
    <property type="component" value="Unassembled WGS sequence"/>
</dbReference>
<protein>
    <recommendedName>
        <fullName evidence="4">Holin</fullName>
    </recommendedName>
</protein>
<gene>
    <name evidence="2" type="ORF">NX784_23600</name>
</gene>
<evidence type="ECO:0000256" key="1">
    <source>
        <dbReference type="SAM" id="Phobius"/>
    </source>
</evidence>
<dbReference type="EMBL" id="JANUGW010000022">
    <property type="protein sequence ID" value="MCS0584575.1"/>
    <property type="molecule type" value="Genomic_DNA"/>
</dbReference>
<keyword evidence="3" id="KW-1185">Reference proteome</keyword>
<evidence type="ECO:0000313" key="2">
    <source>
        <dbReference type="EMBL" id="MCS0584575.1"/>
    </source>
</evidence>
<reference evidence="2 3" key="1">
    <citation type="submission" date="2022-08" db="EMBL/GenBank/DDBJ databases">
        <title>Reclassification of Massilia species as members of the genera Telluria, Duganella, Pseudoduganella, Mokoshia gen. nov. and Zemynaea gen. nov. using orthogonal and non-orthogonal genome-based approaches.</title>
        <authorList>
            <person name="Bowman J.P."/>
        </authorList>
    </citation>
    <scope>NUCLEOTIDE SEQUENCE [LARGE SCALE GENOMIC DNA]</scope>
    <source>
        <strain evidence="2 3">JCM 31316</strain>
    </source>
</reference>
<sequence>MHWNDWPIVCWILATLLCLLKRRWIDAFSSACFAAFTLFDRMSPTAVPAQLKWIFFLVGAIVIASQVGREYRKYKESLVAK</sequence>
<organism evidence="2 3">
    <name type="scientific">Massilia pinisoli</name>
    <dbReference type="NCBI Taxonomy" id="1772194"/>
    <lineage>
        <taxon>Bacteria</taxon>
        <taxon>Pseudomonadati</taxon>
        <taxon>Pseudomonadota</taxon>
        <taxon>Betaproteobacteria</taxon>
        <taxon>Burkholderiales</taxon>
        <taxon>Oxalobacteraceae</taxon>
        <taxon>Telluria group</taxon>
        <taxon>Massilia</taxon>
    </lineage>
</organism>
<proteinExistence type="predicted"/>
<keyword evidence="1" id="KW-0812">Transmembrane</keyword>
<evidence type="ECO:0000313" key="3">
    <source>
        <dbReference type="Proteomes" id="UP001204151"/>
    </source>
</evidence>
<comment type="caution">
    <text evidence="2">The sequence shown here is derived from an EMBL/GenBank/DDBJ whole genome shotgun (WGS) entry which is preliminary data.</text>
</comment>
<feature type="transmembrane region" description="Helical" evidence="1">
    <location>
        <begin position="50"/>
        <end position="68"/>
    </location>
</feature>
<dbReference type="RefSeq" id="WP_258819123.1">
    <property type="nucleotide sequence ID" value="NZ_JANUGW010000022.1"/>
</dbReference>
<keyword evidence="1" id="KW-1133">Transmembrane helix</keyword>
<keyword evidence="1" id="KW-0472">Membrane</keyword>
<name>A0ABT1ZXI5_9BURK</name>